<dbReference type="Proteomes" id="UP000263517">
    <property type="component" value="Unassembled WGS sequence"/>
</dbReference>
<name>A0A350NZ40_9ALTE</name>
<dbReference type="AlphaFoldDB" id="A0A350NZ40"/>
<keyword evidence="1" id="KW-0472">Membrane</keyword>
<gene>
    <name evidence="2" type="ORF">DCW74_01055</name>
</gene>
<feature type="transmembrane region" description="Helical" evidence="1">
    <location>
        <begin position="6"/>
        <end position="26"/>
    </location>
</feature>
<keyword evidence="1" id="KW-1133">Transmembrane helix</keyword>
<evidence type="ECO:0000256" key="1">
    <source>
        <dbReference type="SAM" id="Phobius"/>
    </source>
</evidence>
<organism evidence="2 3">
    <name type="scientific">Alteromonas australica</name>
    <dbReference type="NCBI Taxonomy" id="589873"/>
    <lineage>
        <taxon>Bacteria</taxon>
        <taxon>Pseudomonadati</taxon>
        <taxon>Pseudomonadota</taxon>
        <taxon>Gammaproteobacteria</taxon>
        <taxon>Alteromonadales</taxon>
        <taxon>Alteromonadaceae</taxon>
        <taxon>Alteromonas/Salinimonas group</taxon>
        <taxon>Alteromonas</taxon>
    </lineage>
</organism>
<evidence type="ECO:0000313" key="2">
    <source>
        <dbReference type="EMBL" id="HAW74307.1"/>
    </source>
</evidence>
<keyword evidence="1" id="KW-0812">Transmembrane</keyword>
<sequence length="120" mass="12166">MKKNPLNILIVVGLVGMVTAAIAAYAGTPFKSVKAFTVTCGATPTLINNGDGGYNSVRCSNVVPDPIFLGGANVDEIEGYPICSESELCGDVALTLDASMAVYCVDPAGAAPPINCIAGK</sequence>
<dbReference type="EMBL" id="DNAN01000037">
    <property type="protein sequence ID" value="HAW74307.1"/>
    <property type="molecule type" value="Genomic_DNA"/>
</dbReference>
<protein>
    <submittedName>
        <fullName evidence="2">Uncharacterized protein</fullName>
    </submittedName>
</protein>
<proteinExistence type="predicted"/>
<comment type="caution">
    <text evidence="2">The sequence shown here is derived from an EMBL/GenBank/DDBJ whole genome shotgun (WGS) entry which is preliminary data.</text>
</comment>
<accession>A0A350NZ40</accession>
<reference evidence="2 3" key="1">
    <citation type="journal article" date="2018" name="Nat. Biotechnol.">
        <title>A standardized bacterial taxonomy based on genome phylogeny substantially revises the tree of life.</title>
        <authorList>
            <person name="Parks D.H."/>
            <person name="Chuvochina M."/>
            <person name="Waite D.W."/>
            <person name="Rinke C."/>
            <person name="Skarshewski A."/>
            <person name="Chaumeil P.A."/>
            <person name="Hugenholtz P."/>
        </authorList>
    </citation>
    <scope>NUCLEOTIDE SEQUENCE [LARGE SCALE GENOMIC DNA]</scope>
    <source>
        <strain evidence="2">UBA11978</strain>
    </source>
</reference>
<evidence type="ECO:0000313" key="3">
    <source>
        <dbReference type="Proteomes" id="UP000263517"/>
    </source>
</evidence>